<evidence type="ECO:0000313" key="5">
    <source>
        <dbReference type="Proteomes" id="UP000554482"/>
    </source>
</evidence>
<comment type="caution">
    <text evidence="4">The sequence shown here is derived from an EMBL/GenBank/DDBJ whole genome shotgun (WGS) entry which is preliminary data.</text>
</comment>
<dbReference type="GO" id="GO:0071439">
    <property type="term" value="C:clathrin complex"/>
    <property type="evidence" value="ECO:0007669"/>
    <property type="project" value="TreeGrafter"/>
</dbReference>
<evidence type="ECO:0000256" key="2">
    <source>
        <dbReference type="PROSITE-ProRule" id="PRU01006"/>
    </source>
</evidence>
<dbReference type="Gene3D" id="2.60.40.10">
    <property type="entry name" value="Immunoglobulins"/>
    <property type="match status" value="1"/>
</dbReference>
<dbReference type="SUPFAM" id="SSF49354">
    <property type="entry name" value="PapD-like"/>
    <property type="match status" value="1"/>
</dbReference>
<dbReference type="InterPro" id="IPR011990">
    <property type="entry name" value="TPR-like_helical_dom_sf"/>
</dbReference>
<dbReference type="PROSITE" id="PS50236">
    <property type="entry name" value="CHCR"/>
    <property type="match status" value="1"/>
</dbReference>
<reference evidence="4 5" key="1">
    <citation type="submission" date="2020-06" db="EMBL/GenBank/DDBJ databases">
        <title>Transcriptomic and genomic resources for Thalictrum thalictroides and T. hernandezii: Facilitating candidate gene discovery in an emerging model plant lineage.</title>
        <authorList>
            <person name="Arias T."/>
            <person name="Riano-Pachon D.M."/>
            <person name="Di Stilio V.S."/>
        </authorList>
    </citation>
    <scope>NUCLEOTIDE SEQUENCE [LARGE SCALE GENOMIC DNA]</scope>
    <source>
        <strain evidence="5">cv. WT478/WT964</strain>
        <tissue evidence="4">Leaves</tissue>
    </source>
</reference>
<dbReference type="GO" id="GO:0005783">
    <property type="term" value="C:endoplasmic reticulum"/>
    <property type="evidence" value="ECO:0007669"/>
    <property type="project" value="UniProtKB-ARBA"/>
</dbReference>
<dbReference type="InterPro" id="IPR008962">
    <property type="entry name" value="PapD-like_sf"/>
</dbReference>
<dbReference type="PROSITE" id="PS50202">
    <property type="entry name" value="MSP"/>
    <property type="match status" value="1"/>
</dbReference>
<sequence length="436" mass="49248">MNTGGELLSIEPEELQFPFELGKLMSCSLQLTNTTDKYVAFKVKTTHPKKYQVLPNKGVIMPKSKCDLTIMMREQDEAPPDMQLKDKFLIQSVAIIPDLDIMAESFEQDCENLIERCKLGVVYIPQSLSHVEKFLSHLSGIVDLRAGTESCERDNRQQKSFGEELFPSFLRACGLQYRYTFANILFRKPSILIMLPPKVEANTEVYSEGYASLPKRSTVVNFGRAPPEKPTEFLETPRIGEARESESSLQLLANKRPSGGYVLEKMDPDLWKIVLSPENDYRRELIDQVVTALPECKSAEQVSAAIKAFMTADLPRELTEFLEKLVLYNSAFSGNFNLQNLLILSAIKADASRVMNYIHKLDNFDGPAIGEVAVEAELYEEAFFIFKKFNLNVQAVNVLLDNIQNIERAVEFACNVDEDAVWSQVAKGQVRLSEMA</sequence>
<dbReference type="Gene3D" id="1.25.40.10">
    <property type="entry name" value="Tetratricopeptide repeat domain"/>
    <property type="match status" value="1"/>
</dbReference>
<feature type="repeat" description="CHCR" evidence="2">
    <location>
        <begin position="293"/>
        <end position="436"/>
    </location>
</feature>
<dbReference type="InterPro" id="IPR013783">
    <property type="entry name" value="Ig-like_fold"/>
</dbReference>
<feature type="domain" description="MSP" evidence="3">
    <location>
        <begin position="7"/>
        <end position="124"/>
    </location>
</feature>
<organism evidence="4 5">
    <name type="scientific">Thalictrum thalictroides</name>
    <name type="common">Rue-anemone</name>
    <name type="synonym">Anemone thalictroides</name>
    <dbReference type="NCBI Taxonomy" id="46969"/>
    <lineage>
        <taxon>Eukaryota</taxon>
        <taxon>Viridiplantae</taxon>
        <taxon>Streptophyta</taxon>
        <taxon>Embryophyta</taxon>
        <taxon>Tracheophyta</taxon>
        <taxon>Spermatophyta</taxon>
        <taxon>Magnoliopsida</taxon>
        <taxon>Ranunculales</taxon>
        <taxon>Ranunculaceae</taxon>
        <taxon>Thalictroideae</taxon>
        <taxon>Thalictrum</taxon>
    </lineage>
</organism>
<dbReference type="PANTHER" id="PTHR10292:SF1">
    <property type="entry name" value="CLATHRIN HEAVY CHAIN"/>
    <property type="match status" value="1"/>
</dbReference>
<evidence type="ECO:0000256" key="1">
    <source>
        <dbReference type="ARBA" id="ARBA00008932"/>
    </source>
</evidence>
<gene>
    <name evidence="4" type="ORF">FRX31_020835</name>
</gene>
<dbReference type="Pfam" id="PF00637">
    <property type="entry name" value="Clathrin"/>
    <property type="match status" value="1"/>
</dbReference>
<dbReference type="GO" id="GO:0006886">
    <property type="term" value="P:intracellular protein transport"/>
    <property type="evidence" value="ECO:0007669"/>
    <property type="project" value="UniProtKB-UniRule"/>
</dbReference>
<name>A0A7J6VZ10_THATH</name>
<dbReference type="InterPro" id="IPR016024">
    <property type="entry name" value="ARM-type_fold"/>
</dbReference>
<dbReference type="GO" id="GO:0009507">
    <property type="term" value="C:chloroplast"/>
    <property type="evidence" value="ECO:0007669"/>
    <property type="project" value="TreeGrafter"/>
</dbReference>
<comment type="similarity">
    <text evidence="1">Belongs to the VAMP-associated protein (VAP) (TC 9.B.17) family.</text>
</comment>
<dbReference type="InterPro" id="IPR055358">
    <property type="entry name" value="CHCR"/>
</dbReference>
<dbReference type="Proteomes" id="UP000554482">
    <property type="component" value="Unassembled WGS sequence"/>
</dbReference>
<dbReference type="SUPFAM" id="SSF48371">
    <property type="entry name" value="ARM repeat"/>
    <property type="match status" value="2"/>
</dbReference>
<dbReference type="GO" id="GO:0006898">
    <property type="term" value="P:receptor-mediated endocytosis"/>
    <property type="evidence" value="ECO:0007669"/>
    <property type="project" value="TreeGrafter"/>
</dbReference>
<dbReference type="InterPro" id="IPR000535">
    <property type="entry name" value="MSP_dom"/>
</dbReference>
<dbReference type="SMART" id="SM00299">
    <property type="entry name" value="CLH"/>
    <property type="match status" value="1"/>
</dbReference>
<dbReference type="PANTHER" id="PTHR10292">
    <property type="entry name" value="CLATHRIN HEAVY CHAIN RELATED"/>
    <property type="match status" value="1"/>
</dbReference>
<evidence type="ECO:0000259" key="3">
    <source>
        <dbReference type="PROSITE" id="PS50202"/>
    </source>
</evidence>
<dbReference type="AlphaFoldDB" id="A0A7J6VZ10"/>
<dbReference type="GO" id="GO:0005794">
    <property type="term" value="C:Golgi apparatus"/>
    <property type="evidence" value="ECO:0007669"/>
    <property type="project" value="TreeGrafter"/>
</dbReference>
<dbReference type="GO" id="GO:0032051">
    <property type="term" value="F:clathrin light chain binding"/>
    <property type="evidence" value="ECO:0007669"/>
    <property type="project" value="TreeGrafter"/>
</dbReference>
<evidence type="ECO:0000313" key="4">
    <source>
        <dbReference type="EMBL" id="KAF5189582.1"/>
    </source>
</evidence>
<dbReference type="InterPro" id="IPR000547">
    <property type="entry name" value="Clathrin_H-chain/VPS_repeat"/>
</dbReference>
<protein>
    <submittedName>
        <fullName evidence="4">Clathrin heavy chain</fullName>
    </submittedName>
</protein>
<dbReference type="OrthoDB" id="1932676at2759"/>
<proteinExistence type="inferred from homology"/>
<dbReference type="GO" id="GO:0009506">
    <property type="term" value="C:plasmodesma"/>
    <property type="evidence" value="ECO:0007669"/>
    <property type="project" value="TreeGrafter"/>
</dbReference>
<dbReference type="FunFam" id="2.60.40.10:FF:000813">
    <property type="entry name" value="Vesicle-associated protein 1-1"/>
    <property type="match status" value="1"/>
</dbReference>
<keyword evidence="5" id="KW-1185">Reference proteome</keyword>
<dbReference type="Pfam" id="PF00635">
    <property type="entry name" value="Motile_Sperm"/>
    <property type="match status" value="1"/>
</dbReference>
<dbReference type="EMBL" id="JABWDY010025273">
    <property type="protein sequence ID" value="KAF5189582.1"/>
    <property type="molecule type" value="Genomic_DNA"/>
</dbReference>
<accession>A0A7J6VZ10</accession>
<dbReference type="GO" id="GO:0005886">
    <property type="term" value="C:plasma membrane"/>
    <property type="evidence" value="ECO:0007669"/>
    <property type="project" value="TreeGrafter"/>
</dbReference>